<sequence length="169" mass="19176">MSTSHPISPFPSSLRNDKHKQDLSNTCAPPRNTNNANNNSTSLEEARKEYLISPNGRSSNISRDGVLNHGRANYPRDNYLYEHDRLPTGHMDMPMLSMTLRQFLNHAAPPPVYLFQLLVSSWSELLLLRGKSQLTSNKKKNISLPGCRANQEEKEEEDIIILESGIKFE</sequence>
<gene>
    <name evidence="2" type="ORF">G5I_02926</name>
</gene>
<accession>F4WBK9</accession>
<evidence type="ECO:0000313" key="3">
    <source>
        <dbReference type="Proteomes" id="UP000007755"/>
    </source>
</evidence>
<feature type="region of interest" description="Disordered" evidence="1">
    <location>
        <begin position="1"/>
        <end position="43"/>
    </location>
</feature>
<protein>
    <submittedName>
        <fullName evidence="2">Uncharacterized protein</fullName>
    </submittedName>
</protein>
<organism evidence="3">
    <name type="scientific">Acromyrmex echinatior</name>
    <name type="common">Panamanian leafcutter ant</name>
    <name type="synonym">Acromyrmex octospinosus echinatior</name>
    <dbReference type="NCBI Taxonomy" id="103372"/>
    <lineage>
        <taxon>Eukaryota</taxon>
        <taxon>Metazoa</taxon>
        <taxon>Ecdysozoa</taxon>
        <taxon>Arthropoda</taxon>
        <taxon>Hexapoda</taxon>
        <taxon>Insecta</taxon>
        <taxon>Pterygota</taxon>
        <taxon>Neoptera</taxon>
        <taxon>Endopterygota</taxon>
        <taxon>Hymenoptera</taxon>
        <taxon>Apocrita</taxon>
        <taxon>Aculeata</taxon>
        <taxon>Formicoidea</taxon>
        <taxon>Formicidae</taxon>
        <taxon>Myrmicinae</taxon>
        <taxon>Acromyrmex</taxon>
    </lineage>
</organism>
<reference evidence="2" key="1">
    <citation type="submission" date="2011-02" db="EMBL/GenBank/DDBJ databases">
        <title>The genome of the leaf-cutting ant Acromyrmex echinatior suggests key adaptations to social evolution and fungus farming.</title>
        <authorList>
            <person name="Nygaard S."/>
            <person name="Zhang G."/>
        </authorList>
    </citation>
    <scope>NUCLEOTIDE SEQUENCE</scope>
</reference>
<evidence type="ECO:0000313" key="2">
    <source>
        <dbReference type="EMBL" id="EGI68414.1"/>
    </source>
</evidence>
<dbReference type="Proteomes" id="UP000007755">
    <property type="component" value="Unassembled WGS sequence"/>
</dbReference>
<dbReference type="EMBL" id="GL888065">
    <property type="protein sequence ID" value="EGI68414.1"/>
    <property type="molecule type" value="Genomic_DNA"/>
</dbReference>
<evidence type="ECO:0000256" key="1">
    <source>
        <dbReference type="SAM" id="MobiDB-lite"/>
    </source>
</evidence>
<feature type="compositionally biased region" description="Polar residues" evidence="1">
    <location>
        <begin position="1"/>
        <end position="14"/>
    </location>
</feature>
<feature type="compositionally biased region" description="Low complexity" evidence="1">
    <location>
        <begin position="25"/>
        <end position="39"/>
    </location>
</feature>
<dbReference type="AlphaFoldDB" id="F4WBK9"/>
<name>F4WBK9_ACREC</name>
<dbReference type="InParanoid" id="F4WBK9"/>
<proteinExistence type="predicted"/>
<keyword evidence="3" id="KW-1185">Reference proteome</keyword>